<dbReference type="PANTHER" id="PTHR22916">
    <property type="entry name" value="GLYCOSYLTRANSFERASE"/>
    <property type="match status" value="1"/>
</dbReference>
<dbReference type="PANTHER" id="PTHR22916:SF3">
    <property type="entry name" value="UDP-GLCNAC:BETAGAL BETA-1,3-N-ACETYLGLUCOSAMINYLTRANSFERASE-LIKE PROTEIN 1"/>
    <property type="match status" value="1"/>
</dbReference>
<dbReference type="CDD" id="cd00761">
    <property type="entry name" value="Glyco_tranf_GTA_type"/>
    <property type="match status" value="1"/>
</dbReference>
<dbReference type="Pfam" id="PF00535">
    <property type="entry name" value="Glycos_transf_2"/>
    <property type="match status" value="1"/>
</dbReference>
<proteinExistence type="predicted"/>
<evidence type="ECO:0000259" key="2">
    <source>
        <dbReference type="Pfam" id="PF01755"/>
    </source>
</evidence>
<dbReference type="EMBL" id="MN738829">
    <property type="protein sequence ID" value="QHT38383.1"/>
    <property type="molecule type" value="Genomic_DNA"/>
</dbReference>
<dbReference type="InterPro" id="IPR029044">
    <property type="entry name" value="Nucleotide-diphossugar_trans"/>
</dbReference>
<sequence>MPDYVAYINLEKDTDRREFMESQFKKLSVSAERIPARGPNGEKMDKVSGIDSRFNLKGNLTEIEDGPPQRKFELGLLCSHMEALRRFVKSGREYGIILEDDATLPENKLNCRRIMERAPPGAETVSLFSFPRDPKSIKNMKIANDNNRPFIKWTRHLFSSIAYVITRNGAIRCLKACGATEPGRILCFNSYPVSDHLIYNTTATYVLSCPIVFPNENVDSTIHASHDDINAQFTKLQKEKEPCDFIKSLTQKSNLLFSSVGDNTTAPKKWRCMDASYDIIQVRYSGEITEHDVFFNKAGKFQNLLQWIRRDETNIQRYEYVFVIDDDIALSPDEIELLFENAQKYKATVSSPSFDSVAGKISPTLDIMENVPGSKLRRTNYVEVTAPLFEARALYKFMNFYQEHAEKLVGWGIDHLYRHLLWSPIKPFYIFDCVVAVNPRDEDKPKGKEAGREIDNLQSVSDRRTAWYDVADKLGIERHVKPCEVTSPELRALDVLEFLKNGKNVVETGKIYVIKSEQDVIKDEDFDCMWINDGWLQVSMNRAVSMGAGWVADKEALVCVENVEFPVMILESPVIFSEKVLNMLIDRNFNINKVERLVKKHGLNLVISALFRICGIIMKCSKLGAKERKEHASVIYDIIKDINKNITTSIITPTYKRANFMEKLVECIKAQSVNHDEIEWVIFDDSPEINKDAENRTGIYSKLSFPYYYYWSSTWNRIGKKRNVINRLAIGNIIICFDDDDLHHPERIKHTVSKLNSNPKINIAGSTHSLLAFKNNGIVQSKESNFAVIQYDDGTKEKKFSNLKVSDPVIAKTPTIYKIVGNKGQGFGRYHSTAGLMAYRREYAISNKFCEDVSYAEESYFTNKFKEPLIQLDPWKIILITCHPHNTYDKLSYIKKGLIPKWCAQVAISEKYDLDIFFYPEAELENCISLFFAEDSGQSKKLETTVISENLSDNTLFINCQTSTFKLSLLLSPKEGSGREIIKSVLEYKNFKMNISPYEFVPPHWKNKEKTVWCAKLTKWSGGKAINLNFDTKNKLVKINDNYLDAEPRESWYNGSVKIVWESQSDSGVGSIVKSFEIVMTGAQLDSAIISMRSGYKFDFIRDLLINSAGWILEEPFYQAKSVHKLVKTKIKDFTKNRSLIKIFDY</sequence>
<dbReference type="InterPro" id="IPR002654">
    <property type="entry name" value="Glyco_trans_25"/>
</dbReference>
<dbReference type="SUPFAM" id="SSF53448">
    <property type="entry name" value="Nucleotide-diphospho-sugar transferases"/>
    <property type="match status" value="1"/>
</dbReference>
<dbReference type="InterPro" id="IPR001173">
    <property type="entry name" value="Glyco_trans_2-like"/>
</dbReference>
<evidence type="ECO:0000313" key="3">
    <source>
        <dbReference type="EMBL" id="QHT38383.1"/>
    </source>
</evidence>
<dbReference type="CDD" id="cd06532">
    <property type="entry name" value="Glyco_transf_25"/>
    <property type="match status" value="1"/>
</dbReference>
<protein>
    <submittedName>
        <fullName evidence="3">Uncharacterized protein</fullName>
    </submittedName>
</protein>
<organism evidence="3">
    <name type="scientific">viral metagenome</name>
    <dbReference type="NCBI Taxonomy" id="1070528"/>
    <lineage>
        <taxon>unclassified sequences</taxon>
        <taxon>metagenomes</taxon>
        <taxon>organismal metagenomes</taxon>
    </lineage>
</organism>
<dbReference type="Gene3D" id="3.90.550.10">
    <property type="entry name" value="Spore Coat Polysaccharide Biosynthesis Protein SpsA, Chain A"/>
    <property type="match status" value="1"/>
</dbReference>
<evidence type="ECO:0000259" key="1">
    <source>
        <dbReference type="Pfam" id="PF00535"/>
    </source>
</evidence>
<dbReference type="GO" id="GO:0016758">
    <property type="term" value="F:hexosyltransferase activity"/>
    <property type="evidence" value="ECO:0007669"/>
    <property type="project" value="UniProtKB-ARBA"/>
</dbReference>
<name>A0A6C0FCM7_9ZZZZ</name>
<feature type="domain" description="Glycosyl transferase family 25" evidence="2">
    <location>
        <begin position="8"/>
        <end position="176"/>
    </location>
</feature>
<reference evidence="3" key="1">
    <citation type="journal article" date="2020" name="Nature">
        <title>Giant virus diversity and host interactions through global metagenomics.</title>
        <authorList>
            <person name="Schulz F."/>
            <person name="Roux S."/>
            <person name="Paez-Espino D."/>
            <person name="Jungbluth S."/>
            <person name="Walsh D.A."/>
            <person name="Denef V.J."/>
            <person name="McMahon K.D."/>
            <person name="Konstantinidis K.T."/>
            <person name="Eloe-Fadrosh E.A."/>
            <person name="Kyrpides N.C."/>
            <person name="Woyke T."/>
        </authorList>
    </citation>
    <scope>NUCLEOTIDE SEQUENCE</scope>
    <source>
        <strain evidence="3">GVMAG-S-ERX556101-89</strain>
    </source>
</reference>
<dbReference type="Pfam" id="PF01755">
    <property type="entry name" value="Glyco_transf_25"/>
    <property type="match status" value="1"/>
</dbReference>
<accession>A0A6C0FCM7</accession>
<feature type="domain" description="Glycosyltransferase 2-like" evidence="1">
    <location>
        <begin position="649"/>
        <end position="767"/>
    </location>
</feature>
<dbReference type="AlphaFoldDB" id="A0A6C0FCM7"/>